<dbReference type="Proteomes" id="UP001526246">
    <property type="component" value="Unassembled WGS sequence"/>
</dbReference>
<dbReference type="RefSeq" id="WP_264880776.1">
    <property type="nucleotide sequence ID" value="NZ_JAPDOB010000001.1"/>
</dbReference>
<name>A0ABT3JCM1_9SPHN</name>
<comment type="caution">
    <text evidence="1">The sequence shown here is derived from an EMBL/GenBank/DDBJ whole genome shotgun (WGS) entry which is preliminary data.</text>
</comment>
<organism evidence="1 2">
    <name type="scientific">Sphingomonas arvum</name>
    <dbReference type="NCBI Taxonomy" id="2992113"/>
    <lineage>
        <taxon>Bacteria</taxon>
        <taxon>Pseudomonadati</taxon>
        <taxon>Pseudomonadota</taxon>
        <taxon>Alphaproteobacteria</taxon>
        <taxon>Sphingomonadales</taxon>
        <taxon>Sphingomonadaceae</taxon>
        <taxon>Sphingomonas</taxon>
    </lineage>
</organism>
<protein>
    <submittedName>
        <fullName evidence="1">Uncharacterized protein</fullName>
    </submittedName>
</protein>
<reference evidence="1 2" key="1">
    <citation type="submission" date="2022-10" db="EMBL/GenBank/DDBJ databases">
        <title>Sphingomonas sp.</title>
        <authorList>
            <person name="Jin C."/>
        </authorList>
    </citation>
    <scope>NUCLEOTIDE SEQUENCE [LARGE SCALE GENOMIC DNA]</scope>
    <source>
        <strain evidence="1 2">BN140010</strain>
    </source>
</reference>
<proteinExistence type="predicted"/>
<evidence type="ECO:0000313" key="2">
    <source>
        <dbReference type="Proteomes" id="UP001526246"/>
    </source>
</evidence>
<sequence>MAIHRRPPHPMRGPLILLVILAVLIAGIVVIANSAKPVPTKPIEVDVARGQQG</sequence>
<keyword evidence="2" id="KW-1185">Reference proteome</keyword>
<accession>A0ABT3JCM1</accession>
<evidence type="ECO:0000313" key="1">
    <source>
        <dbReference type="EMBL" id="MCW3796818.1"/>
    </source>
</evidence>
<gene>
    <name evidence="1" type="ORF">OMW55_03230</name>
</gene>
<dbReference type="EMBL" id="JAPDOB010000001">
    <property type="protein sequence ID" value="MCW3796818.1"/>
    <property type="molecule type" value="Genomic_DNA"/>
</dbReference>